<evidence type="ECO:0000256" key="8">
    <source>
        <dbReference type="ARBA" id="ARBA00038089"/>
    </source>
</evidence>
<dbReference type="PANTHER" id="PTHR47257">
    <property type="entry name" value="PH-RESPONSE TRANSCRIPTION FACTOR PACC/RIM101"/>
    <property type="match status" value="1"/>
</dbReference>
<feature type="region of interest" description="Disordered" evidence="10">
    <location>
        <begin position="97"/>
        <end position="160"/>
    </location>
</feature>
<feature type="compositionally biased region" description="Low complexity" evidence="10">
    <location>
        <begin position="145"/>
        <end position="159"/>
    </location>
</feature>
<evidence type="ECO:0000256" key="10">
    <source>
        <dbReference type="SAM" id="MobiDB-lite"/>
    </source>
</evidence>
<protein>
    <recommendedName>
        <fullName evidence="11">C2H2-type domain-containing protein</fullName>
    </recommendedName>
</protein>
<feature type="domain" description="C2H2-type" evidence="11">
    <location>
        <begin position="84"/>
        <end position="106"/>
    </location>
</feature>
<dbReference type="InterPro" id="IPR050806">
    <property type="entry name" value="pacC/RIM101"/>
</dbReference>
<dbReference type="SMART" id="SM00355">
    <property type="entry name" value="ZnF_C2H2"/>
    <property type="match status" value="3"/>
</dbReference>
<keyword evidence="4" id="KW-0677">Repeat</keyword>
<dbReference type="FunFam" id="3.30.160.60:FF:002343">
    <property type="entry name" value="Zinc finger protein 33A"/>
    <property type="match status" value="1"/>
</dbReference>
<evidence type="ECO:0000256" key="3">
    <source>
        <dbReference type="ARBA" id="ARBA00022723"/>
    </source>
</evidence>
<dbReference type="EMBL" id="JAAAIP010000760">
    <property type="protein sequence ID" value="KAG0312946.1"/>
    <property type="molecule type" value="Genomic_DNA"/>
</dbReference>
<evidence type="ECO:0000256" key="2">
    <source>
        <dbReference type="ARBA" id="ARBA00022491"/>
    </source>
</evidence>
<feature type="compositionally biased region" description="Basic and acidic residues" evidence="10">
    <location>
        <begin position="819"/>
        <end position="833"/>
    </location>
</feature>
<dbReference type="Pfam" id="PF00096">
    <property type="entry name" value="zf-C2H2"/>
    <property type="match status" value="1"/>
</dbReference>
<dbReference type="GO" id="GO:0005634">
    <property type="term" value="C:nucleus"/>
    <property type="evidence" value="ECO:0007669"/>
    <property type="project" value="UniProtKB-SubCell"/>
</dbReference>
<dbReference type="PROSITE" id="PS50157">
    <property type="entry name" value="ZINC_FINGER_C2H2_2"/>
    <property type="match status" value="2"/>
</dbReference>
<dbReference type="OrthoDB" id="6155966at2759"/>
<keyword evidence="2" id="KW-0678">Repressor</keyword>
<feature type="region of interest" description="Disordered" evidence="10">
    <location>
        <begin position="708"/>
        <end position="842"/>
    </location>
</feature>
<keyword evidence="13" id="KW-1185">Reference proteome</keyword>
<keyword evidence="3" id="KW-0479">Metal-binding</keyword>
<comment type="subcellular location">
    <subcellularLocation>
        <location evidence="1">Nucleus</location>
    </subcellularLocation>
</comment>
<name>A0A9P6R7J0_9FUNG</name>
<evidence type="ECO:0000259" key="11">
    <source>
        <dbReference type="PROSITE" id="PS50157"/>
    </source>
</evidence>
<evidence type="ECO:0000256" key="7">
    <source>
        <dbReference type="ARBA" id="ARBA00023242"/>
    </source>
</evidence>
<evidence type="ECO:0000256" key="1">
    <source>
        <dbReference type="ARBA" id="ARBA00004123"/>
    </source>
</evidence>
<dbReference type="Gene3D" id="3.30.160.60">
    <property type="entry name" value="Classic Zinc Finger"/>
    <property type="match status" value="2"/>
</dbReference>
<evidence type="ECO:0000313" key="12">
    <source>
        <dbReference type="EMBL" id="KAG0312946.1"/>
    </source>
</evidence>
<dbReference type="InterPro" id="IPR036236">
    <property type="entry name" value="Znf_C2H2_sf"/>
</dbReference>
<organism evidence="12 13">
    <name type="scientific">Dissophora globulifera</name>
    <dbReference type="NCBI Taxonomy" id="979702"/>
    <lineage>
        <taxon>Eukaryota</taxon>
        <taxon>Fungi</taxon>
        <taxon>Fungi incertae sedis</taxon>
        <taxon>Mucoromycota</taxon>
        <taxon>Mortierellomycotina</taxon>
        <taxon>Mortierellomycetes</taxon>
        <taxon>Mortierellales</taxon>
        <taxon>Mortierellaceae</taxon>
        <taxon>Dissophora</taxon>
    </lineage>
</organism>
<sequence>MDNNVPSPESFIFSDDYICQWDLCLKNFDTPDSLYDHLKSEHVGRKVDKNLCLTCRWDRCDVPAFEKRDHITSHLRVHVPLKPFKCDICSKAFKRPQDLKKHERTHQSGPLGSGDAMVPSSTLLQPGSHDHGYQPLTPPSHLDRSPSIPASTISSAHSPYSMPMSPASIADSVDTWSNPGLASPSYSTNSDHYSSPTMQELEASLMNQAFGGPHIDVSGAYYGAFPPTSSGYESMISPLSAKRARDTVDELLFDTMGSFAMETKKKCLHPSYNKDVAGHLDAFVTISEVSELTPDRLLMSLPDVNDMDQINVLHQFCSELYEDVAGQVYVPQTFETLFPEQKQDPITLDASYGVPGFSSYDATALNYNSNNNHGGNNMNFGGTSQGESIYSNLLPDDPFVNASDTSMAYGSERLPWDITGDTGMPMPGVVNMAPARSTVQQPGNALNQYRVIGNVKNSNRVMPEVKVEPKEELLEHRVEVKVQRTYADMSTQTKAKQQLAEGGMMMMQRPEEKKKSSKSRYEGMDPTQIMLNAPAVPETPLLDMEDDELSFDELDQDSDEEAVDADATLESASVTAAPSTVQPSSSSRFGEYVEKARAKQAAAAAAAAATESTEPLDPLEAMTRQLERTRLDGSSAKIVTKPGMIKPVTEGDMERQIKAAKARALCAEDPLRKQHAEVVLSLLKSIDTLMAEHRQKIAVYKQSQAAVGSGPVSTSIYPRTSVHVQNQGQIRTVSSYLPRRTTPHQPSPLHQDHSGSDSDYSKLRSNLTEGRPTSTTTTTLSTASLSSAPHKASTDSPVLYPTSDLLPSAEEEPFELSEEERRFIEEDNARTEATRATVSYHV</sequence>
<feature type="domain" description="C2H2-type" evidence="11">
    <location>
        <begin position="17"/>
        <end position="47"/>
    </location>
</feature>
<evidence type="ECO:0000256" key="4">
    <source>
        <dbReference type="ARBA" id="ARBA00022737"/>
    </source>
</evidence>
<feature type="compositionally biased region" description="Low complexity" evidence="10">
    <location>
        <begin position="773"/>
        <end position="788"/>
    </location>
</feature>
<feature type="compositionally biased region" description="Basic and acidic residues" evidence="10">
    <location>
        <begin position="750"/>
        <end position="762"/>
    </location>
</feature>
<dbReference type="SUPFAM" id="SSF57667">
    <property type="entry name" value="beta-beta-alpha zinc fingers"/>
    <property type="match status" value="2"/>
</dbReference>
<dbReference type="GO" id="GO:0008270">
    <property type="term" value="F:zinc ion binding"/>
    <property type="evidence" value="ECO:0007669"/>
    <property type="project" value="UniProtKB-KW"/>
</dbReference>
<evidence type="ECO:0000313" key="13">
    <source>
        <dbReference type="Proteomes" id="UP000738325"/>
    </source>
</evidence>
<feature type="region of interest" description="Disordered" evidence="10">
    <location>
        <begin position="556"/>
        <end position="588"/>
    </location>
</feature>
<proteinExistence type="inferred from homology"/>
<keyword evidence="6" id="KW-0862">Zinc</keyword>
<dbReference type="GO" id="GO:0045944">
    <property type="term" value="P:positive regulation of transcription by RNA polymerase II"/>
    <property type="evidence" value="ECO:0007669"/>
    <property type="project" value="TreeGrafter"/>
</dbReference>
<evidence type="ECO:0000256" key="9">
    <source>
        <dbReference type="PROSITE-ProRule" id="PRU00042"/>
    </source>
</evidence>
<evidence type="ECO:0000256" key="6">
    <source>
        <dbReference type="ARBA" id="ARBA00022833"/>
    </source>
</evidence>
<comment type="similarity">
    <text evidence="8">Belongs to the pacC/RIM101 family.</text>
</comment>
<dbReference type="PROSITE" id="PS00028">
    <property type="entry name" value="ZINC_FINGER_C2H2_1"/>
    <property type="match status" value="2"/>
</dbReference>
<feature type="compositionally biased region" description="Polar residues" evidence="10">
    <location>
        <begin position="708"/>
        <end position="735"/>
    </location>
</feature>
<keyword evidence="7" id="KW-0539">Nucleus</keyword>
<comment type="caution">
    <text evidence="12">The sequence shown here is derived from an EMBL/GenBank/DDBJ whole genome shotgun (WGS) entry which is preliminary data.</text>
</comment>
<feature type="compositionally biased region" description="Acidic residues" evidence="10">
    <location>
        <begin position="809"/>
        <end position="818"/>
    </location>
</feature>
<feature type="compositionally biased region" description="Polar residues" evidence="10">
    <location>
        <begin position="763"/>
        <end position="772"/>
    </location>
</feature>
<feature type="compositionally biased region" description="Polar residues" evidence="10">
    <location>
        <begin position="570"/>
        <end position="588"/>
    </location>
</feature>
<dbReference type="PANTHER" id="PTHR47257:SF1">
    <property type="entry name" value="PH-RESPONSE TRANSCRIPTION FACTOR PACC_RIM101"/>
    <property type="match status" value="1"/>
</dbReference>
<accession>A0A9P6R7J0</accession>
<feature type="region of interest" description="Disordered" evidence="10">
    <location>
        <begin position="499"/>
        <end position="522"/>
    </location>
</feature>
<gene>
    <name evidence="12" type="ORF">BGZ99_009193</name>
</gene>
<dbReference type="Proteomes" id="UP000738325">
    <property type="component" value="Unassembled WGS sequence"/>
</dbReference>
<reference evidence="12" key="1">
    <citation type="journal article" date="2020" name="Fungal Divers.">
        <title>Resolving the Mortierellaceae phylogeny through synthesis of multi-gene phylogenetics and phylogenomics.</title>
        <authorList>
            <person name="Vandepol N."/>
            <person name="Liber J."/>
            <person name="Desiro A."/>
            <person name="Na H."/>
            <person name="Kennedy M."/>
            <person name="Barry K."/>
            <person name="Grigoriev I.V."/>
            <person name="Miller A.N."/>
            <person name="O'Donnell K."/>
            <person name="Stajich J.E."/>
            <person name="Bonito G."/>
        </authorList>
    </citation>
    <scope>NUCLEOTIDE SEQUENCE</scope>
    <source>
        <strain evidence="12">REB-010B</strain>
    </source>
</reference>
<evidence type="ECO:0000256" key="5">
    <source>
        <dbReference type="ARBA" id="ARBA00022771"/>
    </source>
</evidence>
<keyword evidence="5 9" id="KW-0863">Zinc-finger</keyword>
<feature type="compositionally biased region" description="Basic and acidic residues" evidence="10">
    <location>
        <begin position="509"/>
        <end position="522"/>
    </location>
</feature>
<dbReference type="InterPro" id="IPR013087">
    <property type="entry name" value="Znf_C2H2_type"/>
</dbReference>
<dbReference type="AlphaFoldDB" id="A0A9P6R7J0"/>